<dbReference type="SUPFAM" id="SSF56801">
    <property type="entry name" value="Acetyl-CoA synthetase-like"/>
    <property type="match status" value="1"/>
</dbReference>
<evidence type="ECO:0000259" key="1">
    <source>
        <dbReference type="Pfam" id="PF00501"/>
    </source>
</evidence>
<dbReference type="Proteomes" id="UP000036938">
    <property type="component" value="Unassembled WGS sequence"/>
</dbReference>
<dbReference type="InterPro" id="IPR042099">
    <property type="entry name" value="ANL_N_sf"/>
</dbReference>
<feature type="domain" description="AMP-binding enzyme C-terminal" evidence="2">
    <location>
        <begin position="408"/>
        <end position="479"/>
    </location>
</feature>
<reference evidence="3 4" key="1">
    <citation type="journal article" date="2015" name="Int. J. Syst. Evol. Microbiol.">
        <title>Aestuariivita atlantica sp. nov., isolated from deep sea sediment of the Atlantic Ocean.</title>
        <authorList>
            <person name="Li G."/>
            <person name="Lai Q."/>
            <person name="Du Y."/>
            <person name="Liu X."/>
            <person name="Sun F."/>
            <person name="Shao Z."/>
        </authorList>
    </citation>
    <scope>NUCLEOTIDE SEQUENCE [LARGE SCALE GENOMIC DNA]</scope>
    <source>
        <strain evidence="3 4">22II-S11-z3</strain>
    </source>
</reference>
<dbReference type="GO" id="GO:0016878">
    <property type="term" value="F:acid-thiol ligase activity"/>
    <property type="evidence" value="ECO:0007669"/>
    <property type="project" value="UniProtKB-ARBA"/>
</dbReference>
<dbReference type="Pfam" id="PF00501">
    <property type="entry name" value="AMP-binding"/>
    <property type="match status" value="1"/>
</dbReference>
<dbReference type="OrthoDB" id="9803968at2"/>
<dbReference type="PATRIC" id="fig|1317121.7.peg.3692"/>
<dbReference type="InterPro" id="IPR050237">
    <property type="entry name" value="ATP-dep_AMP-bd_enzyme"/>
</dbReference>
<accession>A0A0L1JM02</accession>
<comment type="caution">
    <text evidence="3">The sequence shown here is derived from an EMBL/GenBank/DDBJ whole genome shotgun (WGS) entry which is preliminary data.</text>
</comment>
<organism evidence="3 4">
    <name type="scientific">Pseudaestuariivita atlantica</name>
    <dbReference type="NCBI Taxonomy" id="1317121"/>
    <lineage>
        <taxon>Bacteria</taxon>
        <taxon>Pseudomonadati</taxon>
        <taxon>Pseudomonadota</taxon>
        <taxon>Alphaproteobacteria</taxon>
        <taxon>Rhodobacterales</taxon>
        <taxon>Paracoccaceae</taxon>
        <taxon>Pseudaestuariivita</taxon>
    </lineage>
</organism>
<sequence>MRTALDDLARWAREAPDRPAVAEGARVFADYATLARRVAGLAAAMDARGIGAGDRVALLSRNAPRYFEALLAIWSCGAAAVPVNARLAEAETSWILTHADVSLVCAGPDLAAQAGASGREVITLGGEAWEEAASSGTDFAARAVAADDLAWLFYTSGTTGRPKGAMITHRNLDAMCRGYLASVDPEPPWAAILHPSPLSHGSGLYALVHLRQGAVQVVPGSGGFDPAEMAGLLRDWPGAVFFAAPTILRRLVAAGVDLSPLKAAIYGGAPMPVADVRAFLGAYGPKLAQLYGQGEAPMTLTALTRQQMAEGDAALLESAGFAQAGVEIAVLGPDGTPVPQGERGEVAARGDIVCAGYWRDEAATGATFGGGWLRTGDVGWLREDGLLTLVDRSKDLIISGGYNIYPREIEEVLARHEGVMEAAVISRPHDDYGEEVVAYVVGSADAAVLEAHCLAHLARYKRPRAWRFVEALPRNAYGKVLKTELRDREHK</sequence>
<dbReference type="InterPro" id="IPR045851">
    <property type="entry name" value="AMP-bd_C_sf"/>
</dbReference>
<dbReference type="RefSeq" id="WP_050531697.1">
    <property type="nucleotide sequence ID" value="NZ_AQQZ01000007.1"/>
</dbReference>
<dbReference type="InterPro" id="IPR020845">
    <property type="entry name" value="AMP-binding_CS"/>
</dbReference>
<evidence type="ECO:0008006" key="5">
    <source>
        <dbReference type="Google" id="ProtNLM"/>
    </source>
</evidence>
<evidence type="ECO:0000259" key="2">
    <source>
        <dbReference type="Pfam" id="PF13193"/>
    </source>
</evidence>
<keyword evidence="4" id="KW-1185">Reference proteome</keyword>
<proteinExistence type="predicted"/>
<protein>
    <recommendedName>
        <fullName evidence="5">AMP-dependent synthetase</fullName>
    </recommendedName>
</protein>
<dbReference type="EMBL" id="AQQZ01000007">
    <property type="protein sequence ID" value="KNG92752.1"/>
    <property type="molecule type" value="Genomic_DNA"/>
</dbReference>
<dbReference type="PROSITE" id="PS00455">
    <property type="entry name" value="AMP_BINDING"/>
    <property type="match status" value="1"/>
</dbReference>
<feature type="domain" description="AMP-dependent synthetase/ligase" evidence="1">
    <location>
        <begin position="9"/>
        <end position="358"/>
    </location>
</feature>
<gene>
    <name evidence="3" type="ORF">ATO11_14845</name>
</gene>
<evidence type="ECO:0000313" key="3">
    <source>
        <dbReference type="EMBL" id="KNG92752.1"/>
    </source>
</evidence>
<dbReference type="PANTHER" id="PTHR43767">
    <property type="entry name" value="LONG-CHAIN-FATTY-ACID--COA LIGASE"/>
    <property type="match status" value="1"/>
</dbReference>
<dbReference type="Gene3D" id="3.30.300.30">
    <property type="match status" value="1"/>
</dbReference>
<dbReference type="STRING" id="1317121.ATO11_14845"/>
<dbReference type="InterPro" id="IPR025110">
    <property type="entry name" value="AMP-bd_C"/>
</dbReference>
<name>A0A0L1JM02_9RHOB</name>
<dbReference type="InterPro" id="IPR000873">
    <property type="entry name" value="AMP-dep_synth/lig_dom"/>
</dbReference>
<evidence type="ECO:0000313" key="4">
    <source>
        <dbReference type="Proteomes" id="UP000036938"/>
    </source>
</evidence>
<dbReference type="Pfam" id="PF13193">
    <property type="entry name" value="AMP-binding_C"/>
    <property type="match status" value="1"/>
</dbReference>
<dbReference type="PANTHER" id="PTHR43767:SF1">
    <property type="entry name" value="NONRIBOSOMAL PEPTIDE SYNTHASE PES1 (EUROFUNG)-RELATED"/>
    <property type="match status" value="1"/>
</dbReference>
<dbReference type="Gene3D" id="3.40.50.12780">
    <property type="entry name" value="N-terminal domain of ligase-like"/>
    <property type="match status" value="1"/>
</dbReference>
<dbReference type="AlphaFoldDB" id="A0A0L1JM02"/>